<sequence length="1021" mass="115203">MKGIQYVACIPAALLILAAKVAHGYVQVQGYFELQDEYEDYYTDEQIQIDGKWIYTVASNIPDGFEYYYSDDGRRLIEKFNEGRHLQSKSNMEDKVYGCKDFGLENIDNHRDFASWLKFAFESEYSVELIDDPNLPYGSQYDYQEENPIAYFNTANKDLTGPFKGRETMWIVDCISPEKIYFEREYRANPLEVKGFFELQDNYEDYYTDEDVQINGEWIYIVASNIPDGFNNLYDNESDNYYYDYYRKLKKYEEPNPNESLILPYPNEEIGIYGCKDFGLNDIDNGQNGIYHSNYSLETINDPTLPYGSQYDFKNEKEYFNTANKGELGPFTGNDGMWIVDCTLPEKAYFGENNCPEGNFFDTTTNRCFPITEFPSESPNATPSLTISSSPSSSPVASPVAQPSPTPQNDCSDSPIGWHDTDGVAYNCQWYAQGAYCQDYGDHYADANGITANMACCACGGGTTNQPPSNPQTNLPTKAPTLSPTSSPTATPSLTISSSPSSSPVASPVAQPSPTPQNDCSDSPIGWHDTDGVAYNCQWYAQGAYCQDYGDHYADANGITANMACCACGGGTTNQPPSNPQTNVPTKAPTLSPTSSPTATPSLTISVSPSQAPTGTKVVCADDKDATFPLSNSNKSADSFVAAKVAHGYVQVQGYFELQDEYEDYYSDEQIQIDGKWIYTVASNIPDGFEYYYSDGRSLKHTSSHDRHLQSATDGEVYGCKDFGLEDVDDAPEFASWLDFIFDSEYSVELIDDPNLPYGSQYDYQEENPIAYFNTANKDLTGPFKGRETMWIVDCISSEKIYFENKDYMEPLEVKGFFELQDYYQDYYTDEDVQINGEWIYIVASNIPYGFRYNVTYNESDNYYYDYYRKLQQEENERRKMLTLPYPTEEGIYGCKDFGLNDIDNGPDFVSWLNWVYHSNYTLETINDPTLPYGSQYDFKNEKEYFNTANKGELGPFTGNDGMWIVDCTLPEKRFFGKSAPKIERPPEDINTPIGAKSAGRNLQLSLPSIAIASLVWALIM</sequence>
<comment type="caution">
    <text evidence="3">The sequence shown here is derived from an EMBL/GenBank/DDBJ whole genome shotgun (WGS) entry which is preliminary data.</text>
</comment>
<feature type="compositionally biased region" description="Polar residues" evidence="1">
    <location>
        <begin position="574"/>
        <end position="584"/>
    </location>
</feature>
<keyword evidence="2" id="KW-0732">Signal</keyword>
<feature type="region of interest" description="Disordered" evidence="1">
    <location>
        <begin position="574"/>
        <end position="610"/>
    </location>
</feature>
<name>A0AAD3CFY6_9STRA</name>
<feature type="chain" id="PRO_5042273538" evidence="2">
    <location>
        <begin position="25"/>
        <end position="1021"/>
    </location>
</feature>
<gene>
    <name evidence="3" type="ORF">CTEN210_00663</name>
</gene>
<evidence type="ECO:0000313" key="4">
    <source>
        <dbReference type="Proteomes" id="UP001054902"/>
    </source>
</evidence>
<dbReference type="Proteomes" id="UP001054902">
    <property type="component" value="Unassembled WGS sequence"/>
</dbReference>
<reference evidence="3 4" key="1">
    <citation type="journal article" date="2021" name="Sci. Rep.">
        <title>The genome of the diatom Chaetoceros tenuissimus carries an ancient integrated fragment of an extant virus.</title>
        <authorList>
            <person name="Hongo Y."/>
            <person name="Kimura K."/>
            <person name="Takaki Y."/>
            <person name="Yoshida Y."/>
            <person name="Baba S."/>
            <person name="Kobayashi G."/>
            <person name="Nagasaki K."/>
            <person name="Hano T."/>
            <person name="Tomaru Y."/>
        </authorList>
    </citation>
    <scope>NUCLEOTIDE SEQUENCE [LARGE SCALE GENOMIC DNA]</scope>
    <source>
        <strain evidence="3 4">NIES-3715</strain>
    </source>
</reference>
<evidence type="ECO:0000256" key="2">
    <source>
        <dbReference type="SAM" id="SignalP"/>
    </source>
</evidence>
<evidence type="ECO:0000256" key="1">
    <source>
        <dbReference type="SAM" id="MobiDB-lite"/>
    </source>
</evidence>
<feature type="compositionally biased region" description="Low complexity" evidence="1">
    <location>
        <begin position="383"/>
        <end position="403"/>
    </location>
</feature>
<accession>A0AAD3CFY6</accession>
<feature type="compositionally biased region" description="Low complexity" evidence="1">
    <location>
        <begin position="476"/>
        <end position="512"/>
    </location>
</feature>
<proteinExistence type="predicted"/>
<dbReference type="EMBL" id="BLLK01000019">
    <property type="protein sequence ID" value="GFH44189.1"/>
    <property type="molecule type" value="Genomic_DNA"/>
</dbReference>
<feature type="signal peptide" evidence="2">
    <location>
        <begin position="1"/>
        <end position="24"/>
    </location>
</feature>
<evidence type="ECO:0000313" key="3">
    <source>
        <dbReference type="EMBL" id="GFH44189.1"/>
    </source>
</evidence>
<organism evidence="3 4">
    <name type="scientific">Chaetoceros tenuissimus</name>
    <dbReference type="NCBI Taxonomy" id="426638"/>
    <lineage>
        <taxon>Eukaryota</taxon>
        <taxon>Sar</taxon>
        <taxon>Stramenopiles</taxon>
        <taxon>Ochrophyta</taxon>
        <taxon>Bacillariophyta</taxon>
        <taxon>Coscinodiscophyceae</taxon>
        <taxon>Chaetocerotophycidae</taxon>
        <taxon>Chaetocerotales</taxon>
        <taxon>Chaetocerotaceae</taxon>
        <taxon>Chaetoceros</taxon>
    </lineage>
</organism>
<dbReference type="AlphaFoldDB" id="A0AAD3CFY6"/>
<protein>
    <submittedName>
        <fullName evidence="3">Uncharacterized protein</fullName>
    </submittedName>
</protein>
<keyword evidence="4" id="KW-1185">Reference proteome</keyword>
<feature type="compositionally biased region" description="Low complexity" evidence="1">
    <location>
        <begin position="585"/>
        <end position="606"/>
    </location>
</feature>
<feature type="region of interest" description="Disordered" evidence="1">
    <location>
        <begin position="372"/>
        <end position="416"/>
    </location>
</feature>
<feature type="region of interest" description="Disordered" evidence="1">
    <location>
        <begin position="467"/>
        <end position="525"/>
    </location>
</feature>